<evidence type="ECO:0000256" key="4">
    <source>
        <dbReference type="ARBA" id="ARBA00022989"/>
    </source>
</evidence>
<reference evidence="10" key="1">
    <citation type="submission" date="2022-11" db="UniProtKB">
        <authorList>
            <consortium name="WormBaseParasite"/>
        </authorList>
    </citation>
    <scope>IDENTIFICATION</scope>
</reference>
<dbReference type="PANTHER" id="PTHR10796:SF185">
    <property type="entry name" value="SSD DOMAIN-CONTAINING PROTEIN"/>
    <property type="match status" value="1"/>
</dbReference>
<proteinExistence type="inferred from homology"/>
<feature type="transmembrane region" description="Helical" evidence="7">
    <location>
        <begin position="123"/>
        <end position="146"/>
    </location>
</feature>
<evidence type="ECO:0000256" key="1">
    <source>
        <dbReference type="ARBA" id="ARBA00004141"/>
    </source>
</evidence>
<feature type="transmembrane region" description="Helical" evidence="7">
    <location>
        <begin position="24"/>
        <end position="47"/>
    </location>
</feature>
<keyword evidence="5 7" id="KW-0472">Membrane</keyword>
<sequence>MPFRPIHFCSDAGPSLTITSLTDILCFAIGSVSAVAAVSTFCLFTAVTLTFRYVFQMTFFAAVICYSNLEEKDARKESPVYRTFFCTCFSNSKNDKSKNSSSSEGDSEHFMHRFFRVYWTKFLVCRLARILLMMLYAVYVIFSLVMTSKLVINITPVRVLAEDSKLVPVFNTGEMYSGTSTIIGHAFVLKPPDFRYKVNRTLINSLVEELKNTKYYSNETSTIQIWFFDYLNYYNYMTGSDFAESNDGQFSNNDDLVLSSDENSTSNISDSIAFDSKSGYKEEFYSYLADFFNAEAYKKYASDIHWKAAKKLVDNANSACRNI</sequence>
<dbReference type="WBParaSite" id="nRc.2.0.1.t32762-RA">
    <property type="protein sequence ID" value="nRc.2.0.1.t32762-RA"/>
    <property type="gene ID" value="nRc.2.0.1.g32762"/>
</dbReference>
<dbReference type="GO" id="GO:0030659">
    <property type="term" value="C:cytoplasmic vesicle membrane"/>
    <property type="evidence" value="ECO:0007669"/>
    <property type="project" value="TreeGrafter"/>
</dbReference>
<accession>A0A915K3H4</accession>
<name>A0A915K3H4_ROMCU</name>
<evidence type="ECO:0000259" key="8">
    <source>
        <dbReference type="PROSITE" id="PS50156"/>
    </source>
</evidence>
<dbReference type="GO" id="GO:0006897">
    <property type="term" value="P:endocytosis"/>
    <property type="evidence" value="ECO:0007669"/>
    <property type="project" value="TreeGrafter"/>
</dbReference>
<dbReference type="Pfam" id="PF02460">
    <property type="entry name" value="Patched"/>
    <property type="match status" value="1"/>
</dbReference>
<comment type="subcellular location">
    <subcellularLocation>
        <location evidence="1">Membrane</location>
        <topology evidence="1">Multi-pass membrane protein</topology>
    </subcellularLocation>
</comment>
<evidence type="ECO:0000313" key="10">
    <source>
        <dbReference type="WBParaSite" id="nRc.2.0.1.t32762-RA"/>
    </source>
</evidence>
<keyword evidence="3 7" id="KW-0812">Transmembrane</keyword>
<dbReference type="Proteomes" id="UP000887565">
    <property type="component" value="Unplaced"/>
</dbReference>
<evidence type="ECO:0000256" key="6">
    <source>
        <dbReference type="ARBA" id="ARBA00023180"/>
    </source>
</evidence>
<dbReference type="PANTHER" id="PTHR10796">
    <property type="entry name" value="PATCHED-RELATED"/>
    <property type="match status" value="1"/>
</dbReference>
<dbReference type="InterPro" id="IPR000731">
    <property type="entry name" value="SSD"/>
</dbReference>
<dbReference type="OMA" id="NANSACR"/>
<evidence type="ECO:0000313" key="9">
    <source>
        <dbReference type="Proteomes" id="UP000887565"/>
    </source>
</evidence>
<dbReference type="GO" id="GO:0005886">
    <property type="term" value="C:plasma membrane"/>
    <property type="evidence" value="ECO:0007669"/>
    <property type="project" value="TreeGrafter"/>
</dbReference>
<keyword evidence="6" id="KW-0325">Glycoprotein</keyword>
<keyword evidence="9" id="KW-1185">Reference proteome</keyword>
<evidence type="ECO:0000256" key="2">
    <source>
        <dbReference type="ARBA" id="ARBA00005585"/>
    </source>
</evidence>
<organism evidence="9 10">
    <name type="scientific">Romanomermis culicivorax</name>
    <name type="common">Nematode worm</name>
    <dbReference type="NCBI Taxonomy" id="13658"/>
    <lineage>
        <taxon>Eukaryota</taxon>
        <taxon>Metazoa</taxon>
        <taxon>Ecdysozoa</taxon>
        <taxon>Nematoda</taxon>
        <taxon>Enoplea</taxon>
        <taxon>Dorylaimia</taxon>
        <taxon>Mermithida</taxon>
        <taxon>Mermithoidea</taxon>
        <taxon>Mermithidae</taxon>
        <taxon>Romanomermis</taxon>
    </lineage>
</organism>
<dbReference type="PROSITE" id="PS50156">
    <property type="entry name" value="SSD"/>
    <property type="match status" value="1"/>
</dbReference>
<dbReference type="InterPro" id="IPR051697">
    <property type="entry name" value="Patched_domain-protein"/>
</dbReference>
<feature type="domain" description="SSD" evidence="8">
    <location>
        <begin position="1"/>
        <end position="66"/>
    </location>
</feature>
<comment type="similarity">
    <text evidence="2">Belongs to the patched family.</text>
</comment>
<dbReference type="AlphaFoldDB" id="A0A915K3H4"/>
<keyword evidence="4 7" id="KW-1133">Transmembrane helix</keyword>
<dbReference type="InterPro" id="IPR003392">
    <property type="entry name" value="PTHD_SSD"/>
</dbReference>
<protein>
    <submittedName>
        <fullName evidence="10">SSD domain-containing protein</fullName>
    </submittedName>
</protein>
<evidence type="ECO:0000256" key="7">
    <source>
        <dbReference type="SAM" id="Phobius"/>
    </source>
</evidence>
<evidence type="ECO:0000256" key="5">
    <source>
        <dbReference type="ARBA" id="ARBA00023136"/>
    </source>
</evidence>
<evidence type="ECO:0000256" key="3">
    <source>
        <dbReference type="ARBA" id="ARBA00022692"/>
    </source>
</evidence>
<dbReference type="GO" id="GO:0018996">
    <property type="term" value="P:molting cycle, collagen and cuticulin-based cuticle"/>
    <property type="evidence" value="ECO:0007669"/>
    <property type="project" value="TreeGrafter"/>
</dbReference>